<dbReference type="EMBL" id="MCBT01000013">
    <property type="protein sequence ID" value="OEG75054.1"/>
    <property type="molecule type" value="Genomic_DNA"/>
</dbReference>
<proteinExistence type="predicted"/>
<dbReference type="Proteomes" id="UP000095230">
    <property type="component" value="Unassembled WGS sequence"/>
</dbReference>
<reference evidence="1 4" key="2">
    <citation type="submission" date="2021-05" db="EMBL/GenBank/DDBJ databases">
        <title>Molecular characterization for Shewanella algae harboring chromosomal blaOXA-55-like strains isolated from clinical and environment sample.</title>
        <authorList>
            <person name="Ohama Y."/>
            <person name="Aoki K."/>
            <person name="Harada S."/>
            <person name="Moriya K."/>
            <person name="Ishii Y."/>
            <person name="Tateda K."/>
        </authorList>
    </citation>
    <scope>NUCLEOTIDE SEQUENCE [LARGE SCALE GENOMIC DNA]</scope>
    <source>
        <strain evidence="1 4">MBTL60-118</strain>
    </source>
</reference>
<comment type="caution">
    <text evidence="2">The sequence shown here is derived from an EMBL/GenBank/DDBJ whole genome shotgun (WGS) entry which is preliminary data.</text>
</comment>
<evidence type="ECO:0000313" key="4">
    <source>
        <dbReference type="Proteomes" id="UP000773469"/>
    </source>
</evidence>
<protein>
    <submittedName>
        <fullName evidence="2">Uncharacterized protein</fullName>
    </submittedName>
</protein>
<dbReference type="Proteomes" id="UP000773469">
    <property type="component" value="Unassembled WGS sequence"/>
</dbReference>
<organism evidence="2 3">
    <name type="scientific">Shewanella colwelliana</name>
    <name type="common">Alteromonas colwelliana</name>
    <dbReference type="NCBI Taxonomy" id="23"/>
    <lineage>
        <taxon>Bacteria</taxon>
        <taxon>Pseudomonadati</taxon>
        <taxon>Pseudomonadota</taxon>
        <taxon>Gammaproteobacteria</taxon>
        <taxon>Alteromonadales</taxon>
        <taxon>Shewanellaceae</taxon>
        <taxon>Shewanella</taxon>
    </lineage>
</organism>
<reference evidence="2 3" key="1">
    <citation type="submission" date="2016-07" db="EMBL/GenBank/DDBJ databases">
        <title>Whole-genome of two Shewanella species isolated from a digestive organ of sea cucumber Apostichopus japonicus Selenka 1867.</title>
        <authorList>
            <person name="Hong H.-H."/>
            <person name="Choi H."/>
            <person name="Cheon S."/>
            <person name="Oh J.-S."/>
            <person name="Lee H.-G."/>
            <person name="Park C."/>
        </authorList>
    </citation>
    <scope>NUCLEOTIDE SEQUENCE [LARGE SCALE GENOMIC DNA]</scope>
    <source>
        <strain evidence="2 3">CSB03KR</strain>
    </source>
</reference>
<evidence type="ECO:0000313" key="1">
    <source>
        <dbReference type="EMBL" id="GIU46469.1"/>
    </source>
</evidence>
<keyword evidence="4" id="KW-1185">Reference proteome</keyword>
<dbReference type="EMBL" id="BPEU01000041">
    <property type="protein sequence ID" value="GIU46469.1"/>
    <property type="molecule type" value="Genomic_DNA"/>
</dbReference>
<dbReference type="AlphaFoldDB" id="A0A1E5IX15"/>
<dbReference type="STRING" id="23.BEL05_12885"/>
<dbReference type="RefSeq" id="WP_069670554.1">
    <property type="nucleotide sequence ID" value="NZ_MCBT01000013.1"/>
</dbReference>
<sequence length="75" mass="8078">MAVWGERLMLSLQGADIVLGQTYAASTCSYCVDNSKLNHEKAAQISVEIKSINKLLKGIADSLGWNKSSVTMTST</sequence>
<name>A0A1E5IX15_SHECO</name>
<evidence type="ECO:0000313" key="3">
    <source>
        <dbReference type="Proteomes" id="UP000095230"/>
    </source>
</evidence>
<accession>A0A1E5IX15</accession>
<evidence type="ECO:0000313" key="2">
    <source>
        <dbReference type="EMBL" id="OEG75054.1"/>
    </source>
</evidence>
<gene>
    <name evidence="2" type="ORF">BEL05_12885</name>
    <name evidence="1" type="ORF">TUM3794_39110</name>
</gene>